<dbReference type="RefSeq" id="WP_191621282.1">
    <property type="nucleotide sequence ID" value="NZ_VYXP01000004.1"/>
</dbReference>
<organism evidence="1 2">
    <name type="scientific">Marinihelvus fidelis</name>
    <dbReference type="NCBI Taxonomy" id="2613842"/>
    <lineage>
        <taxon>Bacteria</taxon>
        <taxon>Pseudomonadati</taxon>
        <taxon>Pseudomonadota</taxon>
        <taxon>Gammaproteobacteria</taxon>
        <taxon>Chromatiales</taxon>
        <taxon>Wenzhouxiangellaceae</taxon>
        <taxon>Marinihelvus</taxon>
    </lineage>
</organism>
<sequence length="291" mass="32816">MQQPMLGRPLENQNSNPGEYASVADAVQLVLRRLIRLLIGTLSFSALMDLIRVIYVEEAEKKLSKDGKKPTKSALALMTGLDTRVVTSVLQDKFKKKLEPNEICAESALLDMWATDPFFSNNETGQPAILPVEGRGRTFQGLILKSVGRNITVKTVLDRVVSSGNVQLQSGAVERVKLLSPWYSPVSDDVAKMTDIAYIESSRVLSAAIHNMETDPEWRVPQQGRWTYRLAPQNFRSFRKEARQLLEKQIKEGEQLLEKFEEPKKQPGQLTVGIGWYQWGGHETDEEGDMR</sequence>
<dbReference type="Pfam" id="PF20112">
    <property type="entry name" value="DUF6502"/>
    <property type="match status" value="1"/>
</dbReference>
<dbReference type="Proteomes" id="UP000325372">
    <property type="component" value="Unassembled WGS sequence"/>
</dbReference>
<keyword evidence="2" id="KW-1185">Reference proteome</keyword>
<protein>
    <submittedName>
        <fullName evidence="1">Uncharacterized protein</fullName>
    </submittedName>
</protein>
<proteinExistence type="predicted"/>
<reference evidence="1 2" key="1">
    <citation type="submission" date="2019-09" db="EMBL/GenBank/DDBJ databases">
        <title>Wenzhouxiangella sp. Genome sequencing and assembly.</title>
        <authorList>
            <person name="Zhang R."/>
        </authorList>
    </citation>
    <scope>NUCLEOTIDE SEQUENCE [LARGE SCALE GENOMIC DNA]</scope>
    <source>
        <strain evidence="1 2">W260</strain>
    </source>
</reference>
<accession>A0A5N0TA94</accession>
<evidence type="ECO:0000313" key="2">
    <source>
        <dbReference type="Proteomes" id="UP000325372"/>
    </source>
</evidence>
<comment type="caution">
    <text evidence="1">The sequence shown here is derived from an EMBL/GenBank/DDBJ whole genome shotgun (WGS) entry which is preliminary data.</text>
</comment>
<dbReference type="EMBL" id="VYXP01000004">
    <property type="protein sequence ID" value="KAA9131882.1"/>
    <property type="molecule type" value="Genomic_DNA"/>
</dbReference>
<dbReference type="AlphaFoldDB" id="A0A5N0TA94"/>
<dbReference type="InterPro" id="IPR045445">
    <property type="entry name" value="DUF6502"/>
</dbReference>
<name>A0A5N0TA94_9GAMM</name>
<evidence type="ECO:0000313" key="1">
    <source>
        <dbReference type="EMBL" id="KAA9131882.1"/>
    </source>
</evidence>
<gene>
    <name evidence="1" type="ORF">F3N42_06810</name>
</gene>